<proteinExistence type="predicted"/>
<evidence type="ECO:0000313" key="2">
    <source>
        <dbReference type="Proteomes" id="UP000182135"/>
    </source>
</evidence>
<dbReference type="EMBL" id="FOOE01000002">
    <property type="protein sequence ID" value="SFF54982.1"/>
    <property type="molecule type" value="Genomic_DNA"/>
</dbReference>
<organism evidence="1 2">
    <name type="scientific">Clostridium cadaveris</name>
    <dbReference type="NCBI Taxonomy" id="1529"/>
    <lineage>
        <taxon>Bacteria</taxon>
        <taxon>Bacillati</taxon>
        <taxon>Bacillota</taxon>
        <taxon>Clostridia</taxon>
        <taxon>Eubacteriales</taxon>
        <taxon>Clostridiaceae</taxon>
        <taxon>Clostridium</taxon>
    </lineage>
</organism>
<sequence length="260" mass="29567">MSSVTKRITEIKQPRGGYIKPSQFKIQKIEDGQLLSEHENVHASVIGMAVDYLTRFVMGTDIIEAFKISCMGAKVAEEIFKQKSALKTAQKLLSGITGLDDKSIVNACKIVTYDVWYRNPMGAMMAKGVKETNPDTETIQNIRIMVERSIKFWNEFGPIKQDGFTFEPNGYTETVNTGDGDYLTADTIWDFKVSKSKLTNKHTLQLLMYWIMGQHSGQKIYENIIKLGVFNPRLNLVYTLEINDISPEIIKEIEDDIICY</sequence>
<name>A0A1I2JJF4_9CLOT</name>
<evidence type="ECO:0000313" key="1">
    <source>
        <dbReference type="EMBL" id="SFF54982.1"/>
    </source>
</evidence>
<keyword evidence="2" id="KW-1185">Reference proteome</keyword>
<dbReference type="STRING" id="1529.SAMN04487885_102160"/>
<dbReference type="Proteomes" id="UP000182135">
    <property type="component" value="Unassembled WGS sequence"/>
</dbReference>
<protein>
    <submittedName>
        <fullName evidence="1">Uncharacterized protein</fullName>
    </submittedName>
</protein>
<dbReference type="AlphaFoldDB" id="A0A1I2JJF4"/>
<dbReference type="RefSeq" id="WP_074844346.1">
    <property type="nucleotide sequence ID" value="NZ_FOOE01000002.1"/>
</dbReference>
<gene>
    <name evidence="1" type="ORF">SAMN04487885_102160</name>
</gene>
<dbReference type="OrthoDB" id="2296273at2"/>
<accession>A0A1I2JJF4</accession>
<reference evidence="1 2" key="1">
    <citation type="submission" date="2016-10" db="EMBL/GenBank/DDBJ databases">
        <authorList>
            <person name="de Groot N.N."/>
        </authorList>
    </citation>
    <scope>NUCLEOTIDE SEQUENCE [LARGE SCALE GENOMIC DNA]</scope>
    <source>
        <strain evidence="1 2">NLAE-zl-G419</strain>
    </source>
</reference>